<keyword evidence="2" id="KW-0813">Transport</keyword>
<keyword evidence="10" id="KW-1185">Reference proteome</keyword>
<comment type="subcellular location">
    <subcellularLocation>
        <location evidence="1">Membrane</location>
        <topology evidence="1">Multi-pass membrane protein</topology>
    </subcellularLocation>
</comment>
<dbReference type="RefSeq" id="WP_240984099.1">
    <property type="nucleotide sequence ID" value="NZ_CDGJ01000032.1"/>
</dbReference>
<dbReference type="Proteomes" id="UP000836597">
    <property type="component" value="Chromosome"/>
</dbReference>
<keyword evidence="4 7" id="KW-1133">Transmembrane helix</keyword>
<reference evidence="9" key="1">
    <citation type="submission" date="2014-11" db="EMBL/GenBank/DDBJ databases">
        <authorList>
            <person name="Hornung B.V."/>
        </authorList>
    </citation>
    <scope>NUCLEOTIDE SEQUENCE</scope>
    <source>
        <strain evidence="9">INE</strain>
    </source>
</reference>
<feature type="transmembrane region" description="Helical" evidence="7">
    <location>
        <begin position="61"/>
        <end position="79"/>
    </location>
</feature>
<keyword evidence="5 7" id="KW-0472">Membrane</keyword>
<dbReference type="GO" id="GO:0034755">
    <property type="term" value="P:iron ion transmembrane transport"/>
    <property type="evidence" value="ECO:0007669"/>
    <property type="project" value="TreeGrafter"/>
</dbReference>
<evidence type="ECO:0000256" key="1">
    <source>
        <dbReference type="ARBA" id="ARBA00004141"/>
    </source>
</evidence>
<evidence type="ECO:0000313" key="8">
    <source>
        <dbReference type="EMBL" id="CAA7600423.1"/>
    </source>
</evidence>
<evidence type="ECO:0000256" key="4">
    <source>
        <dbReference type="ARBA" id="ARBA00022989"/>
    </source>
</evidence>
<reference evidence="8" key="2">
    <citation type="submission" date="2020-01" db="EMBL/GenBank/DDBJ databases">
        <authorList>
            <person name="Hornung B."/>
        </authorList>
    </citation>
    <scope>NUCLEOTIDE SEQUENCE</scope>
    <source>
        <strain evidence="8">PacBioINE</strain>
    </source>
</reference>
<proteinExistence type="predicted"/>
<name>A0A8S0VW48_9FIRM</name>
<dbReference type="Pfam" id="PF01566">
    <property type="entry name" value="Nramp"/>
    <property type="match status" value="1"/>
</dbReference>
<feature type="transmembrane region" description="Helical" evidence="7">
    <location>
        <begin position="166"/>
        <end position="185"/>
    </location>
</feature>
<feature type="transmembrane region" description="Helical" evidence="7">
    <location>
        <begin position="406"/>
        <end position="424"/>
    </location>
</feature>
<dbReference type="GO" id="GO:0015086">
    <property type="term" value="F:cadmium ion transmembrane transporter activity"/>
    <property type="evidence" value="ECO:0007669"/>
    <property type="project" value="TreeGrafter"/>
</dbReference>
<evidence type="ECO:0000313" key="9">
    <source>
        <dbReference type="EMBL" id="CEJ06557.1"/>
    </source>
</evidence>
<evidence type="ECO:0000256" key="5">
    <source>
        <dbReference type="ARBA" id="ARBA00023136"/>
    </source>
</evidence>
<feature type="region of interest" description="Disordered" evidence="6">
    <location>
        <begin position="1"/>
        <end position="21"/>
    </location>
</feature>
<feature type="transmembrane region" description="Helical" evidence="7">
    <location>
        <begin position="344"/>
        <end position="367"/>
    </location>
</feature>
<feature type="transmembrane region" description="Helical" evidence="7">
    <location>
        <begin position="298"/>
        <end position="323"/>
    </location>
</feature>
<accession>A0A8S0VW48</accession>
<dbReference type="PANTHER" id="PTHR11706:SF33">
    <property type="entry name" value="NATURAL RESISTANCE-ASSOCIATED MACROPHAGE PROTEIN 2"/>
    <property type="match status" value="1"/>
</dbReference>
<dbReference type="GO" id="GO:0005384">
    <property type="term" value="F:manganese ion transmembrane transporter activity"/>
    <property type="evidence" value="ECO:0007669"/>
    <property type="project" value="TreeGrafter"/>
</dbReference>
<evidence type="ECO:0000256" key="6">
    <source>
        <dbReference type="SAM" id="MobiDB-lite"/>
    </source>
</evidence>
<feature type="transmembrane region" description="Helical" evidence="7">
    <location>
        <begin position="106"/>
        <end position="123"/>
    </location>
</feature>
<dbReference type="KEGG" id="aacx:DEACI_1076"/>
<sequence length="427" mass="45939">MGQEICAPRRDAEAGRAEADEPTKRPRWLLLLATLGPGITVMLADTDAGSMITAAQSGARWGYRLLLLQLLLIPILYFIQELTTRIGIVTHQGHGELIRAQFGPKWAWFSVATLFVSAVGALVTEFAGIAGAGLVFGIPPLLSVSSAAALLILITAMGRYSFVERTAILIGLFELVFLPGIFFAHPDPSVIVRQLTGGQPLYDKTYWLLIAANVGAVIMPWMVFYQQGAVVDKGLRPSNLKFSRLDTAVGSVVTQIIMGAVLILTAATIGRVAPNSSLANVQEIAHSLTPFLGQGGKILFAVGITGAALIAAIVVSLAASWAFGEVLGFRCSLNNTWKEAPVFYGLYSGGIVFAAFLVLLGIPLISLTVAVEVMNALLLPIVVGFLLALGWRVLPQPYRLKLWEKIVLIFIYLLICSLGFYTLFQLI</sequence>
<dbReference type="AlphaFoldDB" id="A0A8S0VW48"/>
<feature type="transmembrane region" description="Helical" evidence="7">
    <location>
        <begin position="205"/>
        <end position="224"/>
    </location>
</feature>
<dbReference type="EMBL" id="CDGJ01000032">
    <property type="protein sequence ID" value="CEJ06557.1"/>
    <property type="molecule type" value="Genomic_DNA"/>
</dbReference>
<dbReference type="GO" id="GO:0005886">
    <property type="term" value="C:plasma membrane"/>
    <property type="evidence" value="ECO:0007669"/>
    <property type="project" value="TreeGrafter"/>
</dbReference>
<feature type="transmembrane region" description="Helical" evidence="7">
    <location>
        <begin position="28"/>
        <end position="46"/>
    </location>
</feature>
<dbReference type="InterPro" id="IPR001046">
    <property type="entry name" value="NRAMP_fam"/>
</dbReference>
<evidence type="ECO:0000256" key="3">
    <source>
        <dbReference type="ARBA" id="ARBA00022692"/>
    </source>
</evidence>
<organism evidence="8">
    <name type="scientific">Acididesulfobacillus acetoxydans</name>
    <dbReference type="NCBI Taxonomy" id="1561005"/>
    <lineage>
        <taxon>Bacteria</taxon>
        <taxon>Bacillati</taxon>
        <taxon>Bacillota</taxon>
        <taxon>Clostridia</taxon>
        <taxon>Eubacteriales</taxon>
        <taxon>Peptococcaceae</taxon>
        <taxon>Acididesulfobacillus</taxon>
    </lineage>
</organism>
<gene>
    <name evidence="9" type="ORF">DEACI_1006</name>
    <name evidence="8" type="ORF">DEACI_1076</name>
</gene>
<feature type="transmembrane region" description="Helical" evidence="7">
    <location>
        <begin position="245"/>
        <end position="269"/>
    </location>
</feature>
<feature type="compositionally biased region" description="Basic and acidic residues" evidence="6">
    <location>
        <begin position="7"/>
        <end position="21"/>
    </location>
</feature>
<dbReference type="Proteomes" id="UP001071230">
    <property type="component" value="Unassembled WGS sequence"/>
</dbReference>
<feature type="transmembrane region" description="Helical" evidence="7">
    <location>
        <begin position="373"/>
        <end position="394"/>
    </location>
</feature>
<protein>
    <submittedName>
        <fullName evidence="8">Natural resistance-associated macrophage protein</fullName>
    </submittedName>
</protein>
<evidence type="ECO:0000256" key="7">
    <source>
        <dbReference type="SAM" id="Phobius"/>
    </source>
</evidence>
<evidence type="ECO:0000313" key="10">
    <source>
        <dbReference type="Proteomes" id="UP001071230"/>
    </source>
</evidence>
<feature type="transmembrane region" description="Helical" evidence="7">
    <location>
        <begin position="129"/>
        <end position="154"/>
    </location>
</feature>
<dbReference type="EMBL" id="LR746496">
    <property type="protein sequence ID" value="CAA7600423.1"/>
    <property type="molecule type" value="Genomic_DNA"/>
</dbReference>
<evidence type="ECO:0000256" key="2">
    <source>
        <dbReference type="ARBA" id="ARBA00022448"/>
    </source>
</evidence>
<dbReference type="PANTHER" id="PTHR11706">
    <property type="entry name" value="SOLUTE CARRIER PROTEIN FAMILY 11 MEMBER"/>
    <property type="match status" value="1"/>
</dbReference>
<keyword evidence="3 7" id="KW-0812">Transmembrane</keyword>